<dbReference type="RefSeq" id="WP_093583946.1">
    <property type="nucleotide sequence ID" value="NZ_FPBA01000028.1"/>
</dbReference>
<dbReference type="EMBL" id="FPBA01000028">
    <property type="protein sequence ID" value="SFU04234.1"/>
    <property type="molecule type" value="Genomic_DNA"/>
</dbReference>
<comment type="similarity">
    <text evidence="2">Belongs to the GtrA family.</text>
</comment>
<dbReference type="AlphaFoldDB" id="A0A1I7CXV3"/>
<gene>
    <name evidence="8" type="ORF">SAMN05660657_05025</name>
</gene>
<evidence type="ECO:0000256" key="6">
    <source>
        <dbReference type="SAM" id="Phobius"/>
    </source>
</evidence>
<feature type="domain" description="GtrA/DPMS transmembrane" evidence="7">
    <location>
        <begin position="16"/>
        <end position="137"/>
    </location>
</feature>
<dbReference type="Proteomes" id="UP000199546">
    <property type="component" value="Unassembled WGS sequence"/>
</dbReference>
<evidence type="ECO:0000256" key="4">
    <source>
        <dbReference type="ARBA" id="ARBA00022989"/>
    </source>
</evidence>
<accession>A0A1I7CXV3</accession>
<proteinExistence type="inferred from homology"/>
<keyword evidence="4 6" id="KW-1133">Transmembrane helix</keyword>
<keyword evidence="3 6" id="KW-0812">Transmembrane</keyword>
<dbReference type="InterPro" id="IPR051401">
    <property type="entry name" value="GtrA_CellWall_Glycosyl"/>
</dbReference>
<evidence type="ECO:0000259" key="7">
    <source>
        <dbReference type="Pfam" id="PF04138"/>
    </source>
</evidence>
<reference evidence="9" key="1">
    <citation type="submission" date="2016-10" db="EMBL/GenBank/DDBJ databases">
        <authorList>
            <person name="Varghese N."/>
            <person name="Submissions S."/>
        </authorList>
    </citation>
    <scope>NUCLEOTIDE SEQUENCE [LARGE SCALE GENOMIC DNA]</scope>
    <source>
        <strain evidence="9">DSM 46136</strain>
    </source>
</reference>
<dbReference type="PANTHER" id="PTHR38459:SF6">
    <property type="entry name" value="ARABINOGALACTAN BIOSYNTHESIS RECRUITING PROTEIN RV3789"/>
    <property type="match status" value="1"/>
</dbReference>
<feature type="transmembrane region" description="Helical" evidence="6">
    <location>
        <begin position="114"/>
        <end position="131"/>
    </location>
</feature>
<organism evidence="8 9">
    <name type="scientific">Geodermatophilus amargosae</name>
    <dbReference type="NCBI Taxonomy" id="1296565"/>
    <lineage>
        <taxon>Bacteria</taxon>
        <taxon>Bacillati</taxon>
        <taxon>Actinomycetota</taxon>
        <taxon>Actinomycetes</taxon>
        <taxon>Geodermatophilales</taxon>
        <taxon>Geodermatophilaceae</taxon>
        <taxon>Geodermatophilus</taxon>
    </lineage>
</organism>
<dbReference type="PANTHER" id="PTHR38459">
    <property type="entry name" value="PROPHAGE BACTOPRENOL-LINKED GLUCOSE TRANSLOCASE HOMOLOG"/>
    <property type="match status" value="1"/>
</dbReference>
<name>A0A1I7CXV3_9ACTN</name>
<dbReference type="STRING" id="1296565.SAMN05660657_05025"/>
<dbReference type="InterPro" id="IPR007267">
    <property type="entry name" value="GtrA_DPMS_TM"/>
</dbReference>
<comment type="subcellular location">
    <subcellularLocation>
        <location evidence="1">Membrane</location>
        <topology evidence="1">Multi-pass membrane protein</topology>
    </subcellularLocation>
</comment>
<evidence type="ECO:0000313" key="9">
    <source>
        <dbReference type="Proteomes" id="UP000199546"/>
    </source>
</evidence>
<keyword evidence="5 6" id="KW-0472">Membrane</keyword>
<keyword evidence="9" id="KW-1185">Reference proteome</keyword>
<evidence type="ECO:0000256" key="1">
    <source>
        <dbReference type="ARBA" id="ARBA00004141"/>
    </source>
</evidence>
<evidence type="ECO:0000256" key="5">
    <source>
        <dbReference type="ARBA" id="ARBA00023136"/>
    </source>
</evidence>
<protein>
    <submittedName>
        <fullName evidence="8">Putative flippase GtrA (Transmembrane translocase of bactoprenol-linked glucose)</fullName>
    </submittedName>
</protein>
<dbReference type="GO" id="GO:0005886">
    <property type="term" value="C:plasma membrane"/>
    <property type="evidence" value="ECO:0007669"/>
    <property type="project" value="TreeGrafter"/>
</dbReference>
<dbReference type="Pfam" id="PF04138">
    <property type="entry name" value="GtrA_DPMS_TM"/>
    <property type="match status" value="1"/>
</dbReference>
<evidence type="ECO:0000256" key="2">
    <source>
        <dbReference type="ARBA" id="ARBA00009399"/>
    </source>
</evidence>
<dbReference type="GO" id="GO:0000271">
    <property type="term" value="P:polysaccharide biosynthetic process"/>
    <property type="evidence" value="ECO:0007669"/>
    <property type="project" value="InterPro"/>
</dbReference>
<evidence type="ECO:0000313" key="8">
    <source>
        <dbReference type="EMBL" id="SFU04234.1"/>
    </source>
</evidence>
<dbReference type="OrthoDB" id="9807815at2"/>
<feature type="transmembrane region" description="Helical" evidence="6">
    <location>
        <begin position="14"/>
        <end position="36"/>
    </location>
</feature>
<evidence type="ECO:0000256" key="3">
    <source>
        <dbReference type="ARBA" id="ARBA00022692"/>
    </source>
</evidence>
<feature type="transmembrane region" description="Helical" evidence="6">
    <location>
        <begin position="79"/>
        <end position="102"/>
    </location>
</feature>
<sequence>MSPAPSGSERFGELARFAVTGLAAYLTDVAVFNALLLGAELASTWAKVASSLVAIGVAFAGSRWFTWRHRRSSRIGREYARFFLVSLLAAGIQYFCLVITHHVLGWTSPLVDNLSANVVGMGLATAFRFWAFRTFVFPPGAASLAATDVGAQRGRVRSGGV</sequence>